<reference evidence="2 3" key="1">
    <citation type="journal article" date="2016" name="ISME J.">
        <title>Chasing the elusive Euryarchaeota class WSA2: genomes reveal a uniquely fastidious methyl-reducing methanogen.</title>
        <authorList>
            <person name="Nobu M.K."/>
            <person name="Narihiro T."/>
            <person name="Kuroda K."/>
            <person name="Mei R."/>
            <person name="Liu W.T."/>
        </authorList>
    </citation>
    <scope>NUCLEOTIDE SEQUENCE [LARGE SCALE GENOMIC DNA]</scope>
    <source>
        <strain evidence="2">U1lsi0528_Bin055</strain>
    </source>
</reference>
<evidence type="ECO:0000313" key="3">
    <source>
        <dbReference type="Proteomes" id="UP000075398"/>
    </source>
</evidence>
<keyword evidence="1" id="KW-1133">Transmembrane helix</keyword>
<protein>
    <submittedName>
        <fullName evidence="2">Putative disulfide oxidoreductase</fullName>
    </submittedName>
</protein>
<dbReference type="GO" id="GO:0016020">
    <property type="term" value="C:membrane"/>
    <property type="evidence" value="ECO:0007669"/>
    <property type="project" value="InterPro"/>
</dbReference>
<feature type="transmembrane region" description="Helical" evidence="1">
    <location>
        <begin position="144"/>
        <end position="162"/>
    </location>
</feature>
<proteinExistence type="predicted"/>
<dbReference type="PANTHER" id="PTHR37815:SF3">
    <property type="entry name" value="UPF0397 PROTEIN SPR0429"/>
    <property type="match status" value="1"/>
</dbReference>
<dbReference type="Proteomes" id="UP000075398">
    <property type="component" value="Unassembled WGS sequence"/>
</dbReference>
<feature type="transmembrane region" description="Helical" evidence="1">
    <location>
        <begin position="46"/>
        <end position="70"/>
    </location>
</feature>
<keyword evidence="1" id="KW-0472">Membrane</keyword>
<evidence type="ECO:0000313" key="2">
    <source>
        <dbReference type="EMBL" id="KYC52120.1"/>
    </source>
</evidence>
<sequence length="172" mass="18350">MITLTKIKSKNIGIVAVFSALAFVATRFLQIPILQTGGYLNFGEAIIYIAAIFFGPAVGGLVGAIGPALADVTSPYAAFAPFTFMIKGLEGFIVGKISSTTQSKVTKLLGIVAGGSIMVIGYFIVEILVFMIPPPIALIEVPFNIFQFVVGGTIAIIITERLKKSVDRIMYR</sequence>
<comment type="caution">
    <text evidence="2">The sequence shown here is derived from an EMBL/GenBank/DDBJ whole genome shotgun (WGS) entry which is preliminary data.</text>
</comment>
<dbReference type="STRING" id="1705564.APG08_00259"/>
<dbReference type="Pfam" id="PF07155">
    <property type="entry name" value="ECF-ribofla_trS"/>
    <property type="match status" value="1"/>
</dbReference>
<dbReference type="PANTHER" id="PTHR37815">
    <property type="entry name" value="UPF0397 PROTEIN BC_2624-RELATED"/>
    <property type="match status" value="1"/>
</dbReference>
<feature type="transmembrane region" description="Helical" evidence="1">
    <location>
        <begin position="109"/>
        <end position="132"/>
    </location>
</feature>
<keyword evidence="1" id="KW-0812">Transmembrane</keyword>
<organism evidence="2 3">
    <name type="scientific">Candidatus Methanofastidiosum methylothiophilum</name>
    <dbReference type="NCBI Taxonomy" id="1705564"/>
    <lineage>
        <taxon>Archaea</taxon>
        <taxon>Methanobacteriati</taxon>
        <taxon>Methanobacteriota</taxon>
        <taxon>Stenosarchaea group</taxon>
        <taxon>Candidatus Methanofastidiosia</taxon>
        <taxon>Candidatus Methanofastidiosales</taxon>
        <taxon>Candidatus Methanofastidiosaceae</taxon>
        <taxon>Candidatus Methanofastidiosum</taxon>
    </lineage>
</organism>
<evidence type="ECO:0000256" key="1">
    <source>
        <dbReference type="SAM" id="Phobius"/>
    </source>
</evidence>
<dbReference type="AlphaFoldDB" id="A0A150J4H3"/>
<dbReference type="EMBL" id="LNGC01000033">
    <property type="protein sequence ID" value="KYC52120.1"/>
    <property type="molecule type" value="Genomic_DNA"/>
</dbReference>
<feature type="transmembrane region" description="Helical" evidence="1">
    <location>
        <begin position="12"/>
        <end position="34"/>
    </location>
</feature>
<accession>A0A150J4H3</accession>
<dbReference type="Gene3D" id="1.10.1760.20">
    <property type="match status" value="1"/>
</dbReference>
<dbReference type="InterPro" id="IPR009825">
    <property type="entry name" value="ECF_substrate-spec-like"/>
</dbReference>
<gene>
    <name evidence="2" type="ORF">AMQ22_00982</name>
</gene>
<name>A0A150J4H3_9EURY</name>